<evidence type="ECO:0000259" key="6">
    <source>
        <dbReference type="PROSITE" id="PS51935"/>
    </source>
</evidence>
<evidence type="ECO:0000313" key="8">
    <source>
        <dbReference type="Proteomes" id="UP000184225"/>
    </source>
</evidence>
<evidence type="ECO:0000256" key="2">
    <source>
        <dbReference type="ARBA" id="ARBA00022670"/>
    </source>
</evidence>
<evidence type="ECO:0000256" key="1">
    <source>
        <dbReference type="ARBA" id="ARBA00007074"/>
    </source>
</evidence>
<evidence type="ECO:0000256" key="5">
    <source>
        <dbReference type="ARBA" id="ARBA00022807"/>
    </source>
</evidence>
<reference evidence="7 8" key="1">
    <citation type="submission" date="2016-11" db="EMBL/GenBank/DDBJ databases">
        <authorList>
            <person name="Jaros S."/>
            <person name="Januszkiewicz K."/>
            <person name="Wedrychowicz H."/>
        </authorList>
    </citation>
    <scope>NUCLEOTIDE SEQUENCE [LARGE SCALE GENOMIC DNA]</scope>
    <source>
        <strain evidence="7 8">DSM 21425</strain>
    </source>
</reference>
<dbReference type="Gene3D" id="3.90.1720.10">
    <property type="entry name" value="endopeptidase domain like (from Nostoc punctiforme)"/>
    <property type="match status" value="1"/>
</dbReference>
<dbReference type="PANTHER" id="PTHR47360">
    <property type="entry name" value="MUREIN DD-ENDOPEPTIDASE MEPS/MUREIN LD-CARBOXYPEPTIDASE"/>
    <property type="match status" value="1"/>
</dbReference>
<organism evidence="7 8">
    <name type="scientific">Mesonia phycicola</name>
    <dbReference type="NCBI Taxonomy" id="579105"/>
    <lineage>
        <taxon>Bacteria</taxon>
        <taxon>Pseudomonadati</taxon>
        <taxon>Bacteroidota</taxon>
        <taxon>Flavobacteriia</taxon>
        <taxon>Flavobacteriales</taxon>
        <taxon>Flavobacteriaceae</taxon>
        <taxon>Mesonia</taxon>
    </lineage>
</organism>
<evidence type="ECO:0000313" key="7">
    <source>
        <dbReference type="EMBL" id="SHJ21421.1"/>
    </source>
</evidence>
<dbReference type="SUPFAM" id="SSF54001">
    <property type="entry name" value="Cysteine proteinases"/>
    <property type="match status" value="1"/>
</dbReference>
<evidence type="ECO:0000256" key="3">
    <source>
        <dbReference type="ARBA" id="ARBA00022729"/>
    </source>
</evidence>
<dbReference type="STRING" id="579105.SAMN04488096_11123"/>
<dbReference type="RefSeq" id="WP_073153545.1">
    <property type="nucleotide sequence ID" value="NZ_FQYY01000011.1"/>
</dbReference>
<dbReference type="PROSITE" id="PS51257">
    <property type="entry name" value="PROKAR_LIPOPROTEIN"/>
    <property type="match status" value="1"/>
</dbReference>
<keyword evidence="3" id="KW-0732">Signal</keyword>
<dbReference type="PANTHER" id="PTHR47360:SF1">
    <property type="entry name" value="ENDOPEPTIDASE NLPC-RELATED"/>
    <property type="match status" value="1"/>
</dbReference>
<keyword evidence="4 7" id="KW-0378">Hydrolase</keyword>
<keyword evidence="2" id="KW-0645">Protease</keyword>
<dbReference type="EMBL" id="FQYY01000011">
    <property type="protein sequence ID" value="SHJ21421.1"/>
    <property type="molecule type" value="Genomic_DNA"/>
</dbReference>
<dbReference type="OrthoDB" id="9807055at2"/>
<name>A0A1M6HH02_9FLAO</name>
<sequence>MNKVIVFAFLALSLISCGSKKSASSTSSVKNSSSYKSAAPKISRIIDYALDFQGTKYKYGGTTRKGMDCSGLIYTAFLSENVALPRVSRDMARQGVMLRANQINVGDLLFFQTNKNRDVINHVGLVVEIGPSQISFIHSTTSRGVIVSKLSERYWNDAFIMAKRIL</sequence>
<dbReference type="PROSITE" id="PS51935">
    <property type="entry name" value="NLPC_P60"/>
    <property type="match status" value="1"/>
</dbReference>
<comment type="similarity">
    <text evidence="1">Belongs to the peptidase C40 family.</text>
</comment>
<dbReference type="Proteomes" id="UP000184225">
    <property type="component" value="Unassembled WGS sequence"/>
</dbReference>
<keyword evidence="5" id="KW-0788">Thiol protease</keyword>
<dbReference type="InterPro" id="IPR038765">
    <property type="entry name" value="Papain-like_cys_pep_sf"/>
</dbReference>
<dbReference type="GO" id="GO:0008234">
    <property type="term" value="F:cysteine-type peptidase activity"/>
    <property type="evidence" value="ECO:0007669"/>
    <property type="project" value="UniProtKB-KW"/>
</dbReference>
<dbReference type="GO" id="GO:0006508">
    <property type="term" value="P:proteolysis"/>
    <property type="evidence" value="ECO:0007669"/>
    <property type="project" value="UniProtKB-KW"/>
</dbReference>
<evidence type="ECO:0000256" key="4">
    <source>
        <dbReference type="ARBA" id="ARBA00022801"/>
    </source>
</evidence>
<feature type="domain" description="NlpC/P60" evidence="6">
    <location>
        <begin position="39"/>
        <end position="166"/>
    </location>
</feature>
<proteinExistence type="inferred from homology"/>
<dbReference type="Pfam" id="PF00877">
    <property type="entry name" value="NLPC_P60"/>
    <property type="match status" value="1"/>
</dbReference>
<keyword evidence="8" id="KW-1185">Reference proteome</keyword>
<protein>
    <submittedName>
        <fullName evidence="7">Cell wall-associated hydrolase, NlpC family</fullName>
    </submittedName>
</protein>
<accession>A0A1M6HH02</accession>
<dbReference type="InterPro" id="IPR052062">
    <property type="entry name" value="Murein_DD/LD_carboxypeptidase"/>
</dbReference>
<gene>
    <name evidence="7" type="ORF">SAMN04488096_11123</name>
</gene>
<dbReference type="InterPro" id="IPR000064">
    <property type="entry name" value="NLP_P60_dom"/>
</dbReference>
<dbReference type="AlphaFoldDB" id="A0A1M6HH02"/>